<organism evidence="1 2">
    <name type="scientific">Hermanssonia centrifuga</name>
    <dbReference type="NCBI Taxonomy" id="98765"/>
    <lineage>
        <taxon>Eukaryota</taxon>
        <taxon>Fungi</taxon>
        <taxon>Dikarya</taxon>
        <taxon>Basidiomycota</taxon>
        <taxon>Agaricomycotina</taxon>
        <taxon>Agaricomycetes</taxon>
        <taxon>Polyporales</taxon>
        <taxon>Meruliaceae</taxon>
        <taxon>Hermanssonia</taxon>
    </lineage>
</organism>
<evidence type="ECO:0000313" key="2">
    <source>
        <dbReference type="Proteomes" id="UP000186601"/>
    </source>
</evidence>
<comment type="caution">
    <text evidence="1">The sequence shown here is derived from an EMBL/GenBank/DDBJ whole genome shotgun (WGS) entry which is preliminary data.</text>
</comment>
<name>A0A2R6PZ11_9APHY</name>
<protein>
    <submittedName>
        <fullName evidence="1">Uncharacterized protein</fullName>
    </submittedName>
</protein>
<proteinExistence type="predicted"/>
<evidence type="ECO:0000313" key="1">
    <source>
        <dbReference type="EMBL" id="PSR99299.1"/>
    </source>
</evidence>
<dbReference type="Proteomes" id="UP000186601">
    <property type="component" value="Unassembled WGS sequence"/>
</dbReference>
<sequence>MSTKDEEFRKLRKEDVKAFTVLAEKQLLGNSKKSLLWIWENLEFIDVQGEGTVKEYFKKGM</sequence>
<dbReference type="EMBL" id="MLYV02000421">
    <property type="protein sequence ID" value="PSR99299.1"/>
    <property type="molecule type" value="Genomic_DNA"/>
</dbReference>
<accession>A0A2R6PZ11</accession>
<dbReference type="OrthoDB" id="3265433at2759"/>
<dbReference type="AlphaFoldDB" id="A0A2R6PZ11"/>
<reference evidence="1 2" key="1">
    <citation type="submission" date="2018-02" db="EMBL/GenBank/DDBJ databases">
        <title>Genome sequence of the basidiomycete white-rot fungus Phlebia centrifuga.</title>
        <authorList>
            <person name="Granchi Z."/>
            <person name="Peng M."/>
            <person name="de Vries R.P."/>
            <person name="Hilden K."/>
            <person name="Makela M.R."/>
            <person name="Grigoriev I."/>
            <person name="Riley R."/>
        </authorList>
    </citation>
    <scope>NUCLEOTIDE SEQUENCE [LARGE SCALE GENOMIC DNA]</scope>
    <source>
        <strain evidence="1 2">FBCC195</strain>
    </source>
</reference>
<gene>
    <name evidence="1" type="ORF">PHLCEN_2v4158</name>
</gene>
<keyword evidence="2" id="KW-1185">Reference proteome</keyword>